<dbReference type="Proteomes" id="UP000023152">
    <property type="component" value="Unassembled WGS sequence"/>
</dbReference>
<organism evidence="1 2">
    <name type="scientific">Reticulomyxa filosa</name>
    <dbReference type="NCBI Taxonomy" id="46433"/>
    <lineage>
        <taxon>Eukaryota</taxon>
        <taxon>Sar</taxon>
        <taxon>Rhizaria</taxon>
        <taxon>Retaria</taxon>
        <taxon>Foraminifera</taxon>
        <taxon>Monothalamids</taxon>
        <taxon>Reticulomyxidae</taxon>
        <taxon>Reticulomyxa</taxon>
    </lineage>
</organism>
<sequence length="257" mass="28503">MELDMKVRLNKNILVFLLSEEDNLIRTVNDGRLYRTNVDKLAHKIREQQREELKQNNYYSSYCNPLTTSDNALPEAATVPFDIFVADGTTTNLATEFTVTEPSNENLILQSEESIIPRTDTANNNNFGAPSEEKEFTGLKEDFDEKQESTANNGSQQQLLTSWKQKILAHLPAPSGVNVHSLVDAITSATLNPLSSDHKPLAASGTPTGISNYDDSSQHIHTTAPELIEQQCSLQTNDSKSLTLSKPNLLLLKSDNE</sequence>
<evidence type="ECO:0000313" key="2">
    <source>
        <dbReference type="Proteomes" id="UP000023152"/>
    </source>
</evidence>
<comment type="caution">
    <text evidence="1">The sequence shown here is derived from an EMBL/GenBank/DDBJ whole genome shotgun (WGS) entry which is preliminary data.</text>
</comment>
<keyword evidence="2" id="KW-1185">Reference proteome</keyword>
<reference evidence="1 2" key="1">
    <citation type="journal article" date="2013" name="Curr. Biol.">
        <title>The Genome of the Foraminiferan Reticulomyxa filosa.</title>
        <authorList>
            <person name="Glockner G."/>
            <person name="Hulsmann N."/>
            <person name="Schleicher M."/>
            <person name="Noegel A.A."/>
            <person name="Eichinger L."/>
            <person name="Gallinger C."/>
            <person name="Pawlowski J."/>
            <person name="Sierra R."/>
            <person name="Euteneuer U."/>
            <person name="Pillet L."/>
            <person name="Moustafa A."/>
            <person name="Platzer M."/>
            <person name="Groth M."/>
            <person name="Szafranski K."/>
            <person name="Schliwa M."/>
        </authorList>
    </citation>
    <scope>NUCLEOTIDE SEQUENCE [LARGE SCALE GENOMIC DNA]</scope>
</reference>
<protein>
    <submittedName>
        <fullName evidence="1">Uncharacterized protein</fullName>
    </submittedName>
</protein>
<accession>X6MTB6</accession>
<gene>
    <name evidence="1" type="ORF">RFI_20636</name>
</gene>
<evidence type="ECO:0000313" key="1">
    <source>
        <dbReference type="EMBL" id="ETO16702.1"/>
    </source>
</evidence>
<proteinExistence type="predicted"/>
<dbReference type="AlphaFoldDB" id="X6MTB6"/>
<name>X6MTB6_RETFI</name>
<dbReference type="EMBL" id="ASPP01017937">
    <property type="protein sequence ID" value="ETO16702.1"/>
    <property type="molecule type" value="Genomic_DNA"/>
</dbReference>